<dbReference type="InterPro" id="IPR008991">
    <property type="entry name" value="Translation_prot_SH3-like_sf"/>
</dbReference>
<comment type="subunit">
    <text evidence="5">Part of the 50S ribosomal subunit.</text>
</comment>
<dbReference type="HAMAP" id="MF_01326_B">
    <property type="entry name" value="Ribosomal_uL24_B"/>
    <property type="match status" value="1"/>
</dbReference>
<dbReference type="Proteomes" id="UP000095228">
    <property type="component" value="Chromosome"/>
</dbReference>
<reference evidence="8 9" key="1">
    <citation type="submission" date="2016-06" db="EMBL/GenBank/DDBJ databases">
        <title>Three novel species with peptidoglycan cell walls form the new genus Lacunisphaera gen. nov. in the family Opitutaceae of the verrucomicrobial subdivision 4.</title>
        <authorList>
            <person name="Rast P."/>
            <person name="Gloeckner I."/>
            <person name="Jogler M."/>
            <person name="Boedeker C."/>
            <person name="Jeske O."/>
            <person name="Wiegand S."/>
            <person name="Reinhardt R."/>
            <person name="Schumann P."/>
            <person name="Rohde M."/>
            <person name="Spring S."/>
            <person name="Gloeckner F.O."/>
            <person name="Jogler C."/>
        </authorList>
    </citation>
    <scope>NUCLEOTIDE SEQUENCE [LARGE SCALE GENOMIC DNA]</scope>
    <source>
        <strain evidence="8 9">IG16b</strain>
    </source>
</reference>
<sequence>MAQKFHIKRNDQVVVIAGAHKGKSGKVLEVRAAKNRAVVEGVAMIKRHLKKSQENPQGKIAEREGTVHVSNLMLQSRYDQTKRAKVAPAAAKA</sequence>
<dbReference type="Pfam" id="PF17136">
    <property type="entry name" value="ribosomal_L24"/>
    <property type="match status" value="1"/>
</dbReference>
<evidence type="ECO:0000256" key="3">
    <source>
        <dbReference type="ARBA" id="ARBA00023274"/>
    </source>
</evidence>
<evidence type="ECO:0000313" key="8">
    <source>
        <dbReference type="EMBL" id="AOS43420.1"/>
    </source>
</evidence>
<dbReference type="Pfam" id="PF00467">
    <property type="entry name" value="KOW"/>
    <property type="match status" value="1"/>
</dbReference>
<dbReference type="KEGG" id="obg:Verru16b_00463"/>
<dbReference type="OrthoDB" id="9807419at2"/>
<dbReference type="GO" id="GO:0019843">
    <property type="term" value="F:rRNA binding"/>
    <property type="evidence" value="ECO:0007669"/>
    <property type="project" value="UniProtKB-UniRule"/>
</dbReference>
<dbReference type="InterPro" id="IPR041988">
    <property type="entry name" value="Ribosomal_uL24_KOW"/>
</dbReference>
<proteinExistence type="inferred from homology"/>
<dbReference type="STRING" id="1838286.Verru16b_00463"/>
<evidence type="ECO:0000256" key="1">
    <source>
        <dbReference type="ARBA" id="ARBA00010618"/>
    </source>
</evidence>
<dbReference type="Gene3D" id="2.30.30.30">
    <property type="match status" value="1"/>
</dbReference>
<keyword evidence="5" id="KW-0699">rRNA-binding</keyword>
<dbReference type="CDD" id="cd06089">
    <property type="entry name" value="KOW_RPL26"/>
    <property type="match status" value="1"/>
</dbReference>
<dbReference type="SUPFAM" id="SSF50104">
    <property type="entry name" value="Translation proteins SH3-like domain"/>
    <property type="match status" value="1"/>
</dbReference>
<dbReference type="GO" id="GO:0003735">
    <property type="term" value="F:structural constituent of ribosome"/>
    <property type="evidence" value="ECO:0007669"/>
    <property type="project" value="InterPro"/>
</dbReference>
<comment type="function">
    <text evidence="5">One of two assembly initiator proteins, it binds directly to the 5'-end of the 23S rRNA, where it nucleates assembly of the 50S subunit.</text>
</comment>
<dbReference type="InterPro" id="IPR003256">
    <property type="entry name" value="Ribosomal_uL24"/>
</dbReference>
<dbReference type="AlphaFoldDB" id="A0A1D8ARB4"/>
<feature type="domain" description="KOW" evidence="7">
    <location>
        <begin position="6"/>
        <end position="33"/>
    </location>
</feature>
<dbReference type="EMBL" id="CP016094">
    <property type="protein sequence ID" value="AOS43420.1"/>
    <property type="molecule type" value="Genomic_DNA"/>
</dbReference>
<dbReference type="SMART" id="SM00739">
    <property type="entry name" value="KOW"/>
    <property type="match status" value="1"/>
</dbReference>
<comment type="similarity">
    <text evidence="1 5 6">Belongs to the universal ribosomal protein uL24 family.</text>
</comment>
<dbReference type="GO" id="GO:0006412">
    <property type="term" value="P:translation"/>
    <property type="evidence" value="ECO:0007669"/>
    <property type="project" value="UniProtKB-UniRule"/>
</dbReference>
<evidence type="ECO:0000256" key="4">
    <source>
        <dbReference type="ARBA" id="ARBA00035206"/>
    </source>
</evidence>
<evidence type="ECO:0000256" key="5">
    <source>
        <dbReference type="HAMAP-Rule" id="MF_01326"/>
    </source>
</evidence>
<name>A0A1D8ARB4_9BACT</name>
<keyword evidence="2 5" id="KW-0689">Ribosomal protein</keyword>
<dbReference type="InterPro" id="IPR014722">
    <property type="entry name" value="Rib_uL2_dom2"/>
</dbReference>
<gene>
    <name evidence="5 8" type="primary">rplX</name>
    <name evidence="8" type="ORF">Verru16b_00463</name>
</gene>
<dbReference type="InterPro" id="IPR005825">
    <property type="entry name" value="Ribosomal_uL24_CS"/>
</dbReference>
<keyword evidence="9" id="KW-1185">Reference proteome</keyword>
<keyword evidence="3 5" id="KW-0687">Ribonucleoprotein</keyword>
<evidence type="ECO:0000256" key="2">
    <source>
        <dbReference type="ARBA" id="ARBA00022980"/>
    </source>
</evidence>
<dbReference type="PANTHER" id="PTHR12903">
    <property type="entry name" value="MITOCHONDRIAL RIBOSOMAL PROTEIN L24"/>
    <property type="match status" value="1"/>
</dbReference>
<dbReference type="PROSITE" id="PS01108">
    <property type="entry name" value="RIBOSOMAL_L24"/>
    <property type="match status" value="1"/>
</dbReference>
<dbReference type="InterPro" id="IPR005824">
    <property type="entry name" value="KOW"/>
</dbReference>
<organism evidence="8 9">
    <name type="scientific">Lacunisphaera limnophila</name>
    <dbReference type="NCBI Taxonomy" id="1838286"/>
    <lineage>
        <taxon>Bacteria</taxon>
        <taxon>Pseudomonadati</taxon>
        <taxon>Verrucomicrobiota</taxon>
        <taxon>Opitutia</taxon>
        <taxon>Opitutales</taxon>
        <taxon>Opitutaceae</taxon>
        <taxon>Lacunisphaera</taxon>
    </lineage>
</organism>
<dbReference type="RefSeq" id="WP_069960773.1">
    <property type="nucleotide sequence ID" value="NZ_CP016094.1"/>
</dbReference>
<dbReference type="GO" id="GO:1990904">
    <property type="term" value="C:ribonucleoprotein complex"/>
    <property type="evidence" value="ECO:0007669"/>
    <property type="project" value="UniProtKB-KW"/>
</dbReference>
<dbReference type="NCBIfam" id="TIGR01079">
    <property type="entry name" value="rplX_bact"/>
    <property type="match status" value="1"/>
</dbReference>
<protein>
    <recommendedName>
        <fullName evidence="4 5">Large ribosomal subunit protein uL24</fullName>
    </recommendedName>
</protein>
<evidence type="ECO:0000313" key="9">
    <source>
        <dbReference type="Proteomes" id="UP000095228"/>
    </source>
</evidence>
<comment type="function">
    <text evidence="5">One of the proteins that surrounds the polypeptide exit tunnel on the outside of the subunit.</text>
</comment>
<keyword evidence="5" id="KW-0694">RNA-binding</keyword>
<dbReference type="InterPro" id="IPR057264">
    <property type="entry name" value="Ribosomal_uL24_C"/>
</dbReference>
<accession>A0A1D8ARB4</accession>
<evidence type="ECO:0000259" key="7">
    <source>
        <dbReference type="SMART" id="SM00739"/>
    </source>
</evidence>
<evidence type="ECO:0000256" key="6">
    <source>
        <dbReference type="RuleBase" id="RU003477"/>
    </source>
</evidence>
<dbReference type="GO" id="GO:0005840">
    <property type="term" value="C:ribosome"/>
    <property type="evidence" value="ECO:0007669"/>
    <property type="project" value="UniProtKB-KW"/>
</dbReference>